<dbReference type="PROSITE" id="PS51698">
    <property type="entry name" value="U_BOX"/>
    <property type="match status" value="1"/>
</dbReference>
<dbReference type="InterPro" id="IPR003613">
    <property type="entry name" value="Ubox_domain"/>
</dbReference>
<dbReference type="SUPFAM" id="SSF57850">
    <property type="entry name" value="RING/U-box"/>
    <property type="match status" value="1"/>
</dbReference>
<dbReference type="SUPFAM" id="SSF48371">
    <property type="entry name" value="ARM repeat"/>
    <property type="match status" value="1"/>
</dbReference>
<evidence type="ECO:0000256" key="5">
    <source>
        <dbReference type="RuleBase" id="RU369093"/>
    </source>
</evidence>
<name>A0A0E0H152_ORYNI</name>
<keyword evidence="3 5" id="KW-0808">Transferase</keyword>
<evidence type="ECO:0000256" key="2">
    <source>
        <dbReference type="ARBA" id="ARBA00004906"/>
    </source>
</evidence>
<evidence type="ECO:0000256" key="1">
    <source>
        <dbReference type="ARBA" id="ARBA00000900"/>
    </source>
</evidence>
<dbReference type="AlphaFoldDB" id="A0A0E0H152"/>
<dbReference type="Proteomes" id="UP000006591">
    <property type="component" value="Chromosome 4"/>
</dbReference>
<dbReference type="Gramene" id="ONIVA04G11540.1">
    <property type="protein sequence ID" value="ONIVA04G11540.1"/>
    <property type="gene ID" value="ONIVA04G11540"/>
</dbReference>
<dbReference type="EnsemblPlants" id="ONIVA04G11540.1">
    <property type="protein sequence ID" value="ONIVA04G11540.1"/>
    <property type="gene ID" value="ONIVA04G11540"/>
</dbReference>
<dbReference type="GO" id="GO:0016567">
    <property type="term" value="P:protein ubiquitination"/>
    <property type="evidence" value="ECO:0007669"/>
    <property type="project" value="UniProtKB-UniRule"/>
</dbReference>
<dbReference type="InterPro" id="IPR045185">
    <property type="entry name" value="PUB22/23/24-like"/>
</dbReference>
<keyword evidence="4 5" id="KW-0833">Ubl conjugation pathway</keyword>
<dbReference type="HOGENOM" id="CLU_006348_1_1_1"/>
<dbReference type="STRING" id="4536.A0A0E0H152"/>
<dbReference type="InterPro" id="IPR045210">
    <property type="entry name" value="RING-Ubox_PUB"/>
</dbReference>
<proteinExistence type="predicted"/>
<evidence type="ECO:0000256" key="3">
    <source>
        <dbReference type="ARBA" id="ARBA00022679"/>
    </source>
</evidence>
<organism evidence="7">
    <name type="scientific">Oryza nivara</name>
    <name type="common">Indian wild rice</name>
    <name type="synonym">Oryza sativa f. spontanea</name>
    <dbReference type="NCBI Taxonomy" id="4536"/>
    <lineage>
        <taxon>Eukaryota</taxon>
        <taxon>Viridiplantae</taxon>
        <taxon>Streptophyta</taxon>
        <taxon>Embryophyta</taxon>
        <taxon>Tracheophyta</taxon>
        <taxon>Spermatophyta</taxon>
        <taxon>Magnoliopsida</taxon>
        <taxon>Liliopsida</taxon>
        <taxon>Poales</taxon>
        <taxon>Poaceae</taxon>
        <taxon>BOP clade</taxon>
        <taxon>Oryzoideae</taxon>
        <taxon>Oryzeae</taxon>
        <taxon>Oryzinae</taxon>
        <taxon>Oryza</taxon>
    </lineage>
</organism>
<evidence type="ECO:0000259" key="6">
    <source>
        <dbReference type="PROSITE" id="PS51698"/>
    </source>
</evidence>
<keyword evidence="8" id="KW-1185">Reference proteome</keyword>
<dbReference type="PANTHER" id="PTHR22849:SF103">
    <property type="entry name" value="U-BOX DOMAIN-CONTAINING PROTEIN"/>
    <property type="match status" value="1"/>
</dbReference>
<reference evidence="7" key="1">
    <citation type="submission" date="2015-04" db="UniProtKB">
        <authorList>
            <consortium name="EnsemblPlants"/>
        </authorList>
    </citation>
    <scope>IDENTIFICATION</scope>
    <source>
        <strain evidence="7">SL10</strain>
    </source>
</reference>
<dbReference type="eggNOG" id="ENOG502QWES">
    <property type="taxonomic scope" value="Eukaryota"/>
</dbReference>
<dbReference type="FunFam" id="3.30.40.10:FF:000442">
    <property type="entry name" value="RING-type E3 ubiquitin transferase"/>
    <property type="match status" value="1"/>
</dbReference>
<dbReference type="GO" id="GO:0061630">
    <property type="term" value="F:ubiquitin protein ligase activity"/>
    <property type="evidence" value="ECO:0007669"/>
    <property type="project" value="UniProtKB-UniRule"/>
</dbReference>
<dbReference type="SMART" id="SM00504">
    <property type="entry name" value="Ubox"/>
    <property type="match status" value="1"/>
</dbReference>
<protein>
    <recommendedName>
        <fullName evidence="5 6">U-box domain-containing protein</fullName>
        <ecNumber evidence="5">2.3.2.27</ecNumber>
    </recommendedName>
    <alternativeName>
        <fullName evidence="5">RING-type E3 ubiquitin transferase PUB</fullName>
    </alternativeName>
</protein>
<dbReference type="CDD" id="cd16664">
    <property type="entry name" value="RING-Ubox_PUB"/>
    <property type="match status" value="1"/>
</dbReference>
<dbReference type="InterPro" id="IPR016024">
    <property type="entry name" value="ARM-type_fold"/>
</dbReference>
<dbReference type="InterPro" id="IPR013083">
    <property type="entry name" value="Znf_RING/FYVE/PHD"/>
</dbReference>
<dbReference type="Pfam" id="PF25598">
    <property type="entry name" value="ARM_PUB"/>
    <property type="match status" value="1"/>
</dbReference>
<dbReference type="InterPro" id="IPR058678">
    <property type="entry name" value="ARM_PUB"/>
</dbReference>
<sequence length="452" mass="46768">MAAAAGLFEELLIRFGGLISYWIGEEMSIPHLFRCPISLDIFTDPVTLCTGQTYDRPCIERWLAAGHRTCPVTMQPLGDATALVPNRTLRHLIERWLSTDQHHHHHLPEPAAPAAEAEADAEEPSLAALKRCLQQPDAAGAGKAKVGALKKVMTLASESDVGRACMVQLGFLPVLLQLVFHAPAAPPSERRGGEAAVVEELALQCALGLMPSSAASPQLGCLNVLKSEASLASLVALLERGRGQTRAGLCRLLEAVATAAATRELALVVAASPRVWQALLPLLRHDGPAPTPAPPHDAHAASDAAVRAVAAICASEPARGGAIHHGAVGALLGHLSWAASGKCASGGGAGAVPSALAAVEALAASEAGRMAVARVPGGTRALVRHVFMMNSSNDGSEHAVAALLAVCRESRAARSEAAGAGVVTQLLLLLQSQCGARAKAKARSLLKLLKSM</sequence>
<dbReference type="InterPro" id="IPR011989">
    <property type="entry name" value="ARM-like"/>
</dbReference>
<dbReference type="Pfam" id="PF04564">
    <property type="entry name" value="U-box"/>
    <property type="match status" value="1"/>
</dbReference>
<evidence type="ECO:0000313" key="7">
    <source>
        <dbReference type="EnsemblPlants" id="ONIVA04G11540.1"/>
    </source>
</evidence>
<evidence type="ECO:0000313" key="8">
    <source>
        <dbReference type="Proteomes" id="UP000006591"/>
    </source>
</evidence>
<evidence type="ECO:0000256" key="4">
    <source>
        <dbReference type="ARBA" id="ARBA00022786"/>
    </source>
</evidence>
<comment type="pathway">
    <text evidence="2 5">Protein modification; protein ubiquitination.</text>
</comment>
<reference evidence="7" key="2">
    <citation type="submission" date="2018-04" db="EMBL/GenBank/DDBJ databases">
        <title>OnivRS2 (Oryza nivara Reference Sequence Version 2).</title>
        <authorList>
            <person name="Zhang J."/>
            <person name="Kudrna D."/>
            <person name="Lee S."/>
            <person name="Talag J."/>
            <person name="Rajasekar S."/>
            <person name="Welchert J."/>
            <person name="Hsing Y.-I."/>
            <person name="Wing R.A."/>
        </authorList>
    </citation>
    <scope>NUCLEOTIDE SEQUENCE [LARGE SCALE GENOMIC DNA]</scope>
    <source>
        <strain evidence="7">SL10</strain>
    </source>
</reference>
<dbReference type="EC" id="2.3.2.27" evidence="5"/>
<comment type="catalytic activity">
    <reaction evidence="1 5">
        <text>S-ubiquitinyl-[E2 ubiquitin-conjugating enzyme]-L-cysteine + [acceptor protein]-L-lysine = [E2 ubiquitin-conjugating enzyme]-L-cysteine + N(6)-ubiquitinyl-[acceptor protein]-L-lysine.</text>
        <dbReference type="EC" id="2.3.2.27"/>
    </reaction>
</comment>
<dbReference type="UniPathway" id="UPA00143"/>
<comment type="function">
    <text evidence="5">Functions as an E3 ubiquitin ligase.</text>
</comment>
<dbReference type="PANTHER" id="PTHR22849">
    <property type="entry name" value="WDSAM1 PROTEIN"/>
    <property type="match status" value="1"/>
</dbReference>
<accession>A0A0E0H152</accession>
<dbReference type="OMA" id="GRACMVQ"/>
<dbReference type="Gene3D" id="3.30.40.10">
    <property type="entry name" value="Zinc/RING finger domain, C3HC4 (zinc finger)"/>
    <property type="match status" value="1"/>
</dbReference>
<feature type="domain" description="U-box" evidence="6">
    <location>
        <begin position="28"/>
        <end position="103"/>
    </location>
</feature>
<dbReference type="Gene3D" id="1.25.10.10">
    <property type="entry name" value="Leucine-rich Repeat Variant"/>
    <property type="match status" value="1"/>
</dbReference>